<accession>A0A8C4N1U1</accession>
<dbReference type="GO" id="GO:0005886">
    <property type="term" value="C:plasma membrane"/>
    <property type="evidence" value="ECO:0007669"/>
    <property type="project" value="UniProtKB-SubCell"/>
</dbReference>
<dbReference type="Ensembl" id="ENSEBUT00000001475.1">
    <property type="protein sequence ID" value="ENSEBUP00000001156.1"/>
    <property type="gene ID" value="ENSEBUG00000001074.1"/>
</dbReference>
<evidence type="ECO:0000256" key="9">
    <source>
        <dbReference type="SAM" id="MobiDB-lite"/>
    </source>
</evidence>
<dbReference type="AlphaFoldDB" id="A0A8C4N1U1"/>
<dbReference type="PANTHER" id="PTHR24037">
    <property type="entry name" value="HEART DEVELOPMENT PROTEIN WITH EGF-LIKE DOMAINS 1"/>
    <property type="match status" value="1"/>
</dbReference>
<evidence type="ECO:0000256" key="4">
    <source>
        <dbReference type="ARBA" id="ARBA00022729"/>
    </source>
</evidence>
<keyword evidence="2" id="KW-1003">Cell membrane</keyword>
<keyword evidence="12" id="KW-1185">Reference proteome</keyword>
<protein>
    <submittedName>
        <fullName evidence="11">Uncharacterized protein</fullName>
    </submittedName>
</protein>
<evidence type="ECO:0000256" key="7">
    <source>
        <dbReference type="ARBA" id="ARBA00023157"/>
    </source>
</evidence>
<feature type="region of interest" description="Disordered" evidence="9">
    <location>
        <begin position="194"/>
        <end position="233"/>
    </location>
</feature>
<dbReference type="Proteomes" id="UP000694388">
    <property type="component" value="Unplaced"/>
</dbReference>
<feature type="compositionally biased region" description="Polar residues" evidence="9">
    <location>
        <begin position="194"/>
        <end position="208"/>
    </location>
</feature>
<keyword evidence="7" id="KW-1015">Disulfide bond</keyword>
<keyword evidence="3" id="KW-0245">EGF-like domain</keyword>
<reference evidence="11" key="1">
    <citation type="submission" date="2025-08" db="UniProtKB">
        <authorList>
            <consortium name="Ensembl"/>
        </authorList>
    </citation>
    <scope>IDENTIFICATION</scope>
</reference>
<keyword evidence="5" id="KW-0677">Repeat</keyword>
<evidence type="ECO:0000256" key="1">
    <source>
        <dbReference type="ARBA" id="ARBA00004236"/>
    </source>
</evidence>
<keyword evidence="6 10" id="KW-0472">Membrane</keyword>
<reference evidence="11" key="2">
    <citation type="submission" date="2025-09" db="UniProtKB">
        <authorList>
            <consortium name="Ensembl"/>
        </authorList>
    </citation>
    <scope>IDENTIFICATION</scope>
</reference>
<evidence type="ECO:0000256" key="5">
    <source>
        <dbReference type="ARBA" id="ARBA00022737"/>
    </source>
</evidence>
<dbReference type="GeneTree" id="ENSGT00710000106813"/>
<proteinExistence type="predicted"/>
<evidence type="ECO:0000313" key="11">
    <source>
        <dbReference type="Ensembl" id="ENSEBUP00000001156.1"/>
    </source>
</evidence>
<keyword evidence="10" id="KW-1133">Transmembrane helix</keyword>
<dbReference type="OMA" id="QDSYMAI"/>
<organism evidence="11 12">
    <name type="scientific">Eptatretus burgeri</name>
    <name type="common">Inshore hagfish</name>
    <dbReference type="NCBI Taxonomy" id="7764"/>
    <lineage>
        <taxon>Eukaryota</taxon>
        <taxon>Metazoa</taxon>
        <taxon>Chordata</taxon>
        <taxon>Craniata</taxon>
        <taxon>Vertebrata</taxon>
        <taxon>Cyclostomata</taxon>
        <taxon>Myxini</taxon>
        <taxon>Myxiniformes</taxon>
        <taxon>Myxinidae</taxon>
        <taxon>Eptatretinae</taxon>
        <taxon>Eptatretus</taxon>
    </lineage>
</organism>
<keyword evidence="8" id="KW-0325">Glycoprotein</keyword>
<evidence type="ECO:0000256" key="6">
    <source>
        <dbReference type="ARBA" id="ARBA00023136"/>
    </source>
</evidence>
<evidence type="ECO:0000313" key="12">
    <source>
        <dbReference type="Proteomes" id="UP000694388"/>
    </source>
</evidence>
<evidence type="ECO:0000256" key="3">
    <source>
        <dbReference type="ARBA" id="ARBA00022536"/>
    </source>
</evidence>
<name>A0A8C4N1U1_EPTBU</name>
<evidence type="ECO:0000256" key="2">
    <source>
        <dbReference type="ARBA" id="ARBA00022475"/>
    </source>
</evidence>
<sequence>MKILITMNSPECLSLFFQFETVFGNISYYIGVEVLEVAEGSVKVLTSCMFSKESTMNDSYFNTLLKEMNDSATPYEHTCGLPTCDKKTTDCSYKDGIVSCDCSDGYVPSTYSNVNCIVCEPGQKAVNKKCEPCPFGYSGINCNDASLLEVVIISVVLGFIILVLIILIIVGCCVKKKEPENTYSNQGWKHNAGFSKNSPSVIPRNNSLLMDGDRPSRKQSFSNPSFKKECDNY</sequence>
<keyword evidence="10" id="KW-0812">Transmembrane</keyword>
<feature type="transmembrane region" description="Helical" evidence="10">
    <location>
        <begin position="150"/>
        <end position="174"/>
    </location>
</feature>
<evidence type="ECO:0000256" key="10">
    <source>
        <dbReference type="SAM" id="Phobius"/>
    </source>
</evidence>
<dbReference type="PANTHER" id="PTHR24037:SF10">
    <property type="entry name" value="MUCIN-13"/>
    <property type="match status" value="1"/>
</dbReference>
<keyword evidence="4" id="KW-0732">Signal</keyword>
<comment type="subcellular location">
    <subcellularLocation>
        <location evidence="1">Cell membrane</location>
    </subcellularLocation>
</comment>
<evidence type="ECO:0000256" key="8">
    <source>
        <dbReference type="ARBA" id="ARBA00023180"/>
    </source>
</evidence>